<evidence type="ECO:0000313" key="2">
    <source>
        <dbReference type="Proteomes" id="UP000075230"/>
    </source>
</evidence>
<sequence>MRSAPISCSNRDESYYEFGATATVSIMCLASQLLGLRDAQEYHVLHEVNLRVLYEDGKVEYDPDIFERNDYF</sequence>
<name>A0A146FXC1_ASPKA</name>
<comment type="caution">
    <text evidence="1">The sequence shown here is derived from an EMBL/GenBank/DDBJ whole genome shotgun (WGS) entry which is preliminary data.</text>
</comment>
<protein>
    <submittedName>
        <fullName evidence="1">Similar to An01g14230</fullName>
    </submittedName>
</protein>
<dbReference type="EMBL" id="BCWF01000032">
    <property type="protein sequence ID" value="GAT30354.1"/>
    <property type="molecule type" value="Genomic_DNA"/>
</dbReference>
<organism evidence="1 2">
    <name type="scientific">Aspergillus kawachii</name>
    <name type="common">White koji mold</name>
    <name type="synonym">Aspergillus awamori var. kawachi</name>
    <dbReference type="NCBI Taxonomy" id="1069201"/>
    <lineage>
        <taxon>Eukaryota</taxon>
        <taxon>Fungi</taxon>
        <taxon>Dikarya</taxon>
        <taxon>Ascomycota</taxon>
        <taxon>Pezizomycotina</taxon>
        <taxon>Eurotiomycetes</taxon>
        <taxon>Eurotiomycetidae</taxon>
        <taxon>Eurotiales</taxon>
        <taxon>Aspergillaceae</taxon>
        <taxon>Aspergillus</taxon>
        <taxon>Aspergillus subgen. Circumdati</taxon>
    </lineage>
</organism>
<gene>
    <name evidence="1" type="ORF">RIB2604_03303320</name>
</gene>
<proteinExistence type="predicted"/>
<dbReference type="Proteomes" id="UP000075230">
    <property type="component" value="Unassembled WGS sequence"/>
</dbReference>
<dbReference type="VEuPathDB" id="FungiDB:ASPFODRAFT_33879"/>
<dbReference type="AlphaFoldDB" id="A0A146FXC1"/>
<reference evidence="2" key="2">
    <citation type="submission" date="2016-02" db="EMBL/GenBank/DDBJ databases">
        <title>Genome sequencing of Aspergillus luchuensis NBRC 4314.</title>
        <authorList>
            <person name="Yamada O."/>
        </authorList>
    </citation>
    <scope>NUCLEOTIDE SEQUENCE [LARGE SCALE GENOMIC DNA]</scope>
    <source>
        <strain evidence="2">RIB 2604</strain>
    </source>
</reference>
<accession>A0A146FXC1</accession>
<reference evidence="1 2" key="1">
    <citation type="journal article" date="2016" name="DNA Res.">
        <title>Genome sequence of Aspergillus luchuensis NBRC 4314.</title>
        <authorList>
            <person name="Yamada O."/>
            <person name="Machida M."/>
            <person name="Hosoyama A."/>
            <person name="Goto M."/>
            <person name="Takahashi T."/>
            <person name="Futagami T."/>
            <person name="Yamagata Y."/>
            <person name="Takeuchi M."/>
            <person name="Kobayashi T."/>
            <person name="Koike H."/>
            <person name="Abe K."/>
            <person name="Asai K."/>
            <person name="Arita M."/>
            <person name="Fujita N."/>
            <person name="Fukuda K."/>
            <person name="Higa K."/>
            <person name="Horikawa H."/>
            <person name="Ishikawa T."/>
            <person name="Jinno K."/>
            <person name="Kato Y."/>
            <person name="Kirimura K."/>
            <person name="Mizutani O."/>
            <person name="Nakasone K."/>
            <person name="Sano M."/>
            <person name="Shiraishi Y."/>
            <person name="Tsukahara M."/>
            <person name="Gomi K."/>
        </authorList>
    </citation>
    <scope>NUCLEOTIDE SEQUENCE [LARGE SCALE GENOMIC DNA]</scope>
    <source>
        <strain evidence="1 2">RIB 2604</strain>
    </source>
</reference>
<evidence type="ECO:0000313" key="1">
    <source>
        <dbReference type="EMBL" id="GAT30354.1"/>
    </source>
</evidence>